<evidence type="ECO:0000313" key="2">
    <source>
        <dbReference type="EMBL" id="TDL29443.1"/>
    </source>
</evidence>
<dbReference type="GO" id="GO:0019901">
    <property type="term" value="F:protein kinase binding"/>
    <property type="evidence" value="ECO:0007669"/>
    <property type="project" value="InterPro"/>
</dbReference>
<dbReference type="Proteomes" id="UP000294933">
    <property type="component" value="Unassembled WGS sequence"/>
</dbReference>
<dbReference type="EMBL" id="ML170156">
    <property type="protein sequence ID" value="TDL29443.1"/>
    <property type="molecule type" value="Genomic_DNA"/>
</dbReference>
<feature type="region of interest" description="Disordered" evidence="1">
    <location>
        <begin position="606"/>
        <end position="643"/>
    </location>
</feature>
<dbReference type="Gene3D" id="1.10.472.10">
    <property type="entry name" value="Cyclin-like"/>
    <property type="match status" value="1"/>
</dbReference>
<protein>
    <submittedName>
        <fullName evidence="2">Uncharacterized protein</fullName>
    </submittedName>
</protein>
<name>A0A4R5XEJ3_9AGAM</name>
<dbReference type="GO" id="GO:0005634">
    <property type="term" value="C:nucleus"/>
    <property type="evidence" value="ECO:0007669"/>
    <property type="project" value="TreeGrafter"/>
</dbReference>
<evidence type="ECO:0000256" key="1">
    <source>
        <dbReference type="SAM" id="MobiDB-lite"/>
    </source>
</evidence>
<proteinExistence type="predicted"/>
<reference evidence="2 3" key="1">
    <citation type="submission" date="2018-06" db="EMBL/GenBank/DDBJ databases">
        <title>A transcriptomic atlas of mushroom development highlights an independent origin of complex multicellularity.</title>
        <authorList>
            <consortium name="DOE Joint Genome Institute"/>
            <person name="Krizsan K."/>
            <person name="Almasi E."/>
            <person name="Merenyi Z."/>
            <person name="Sahu N."/>
            <person name="Viragh M."/>
            <person name="Koszo T."/>
            <person name="Mondo S."/>
            <person name="Kiss B."/>
            <person name="Balint B."/>
            <person name="Kues U."/>
            <person name="Barry K."/>
            <person name="Hegedus J.C."/>
            <person name="Henrissat B."/>
            <person name="Johnson J."/>
            <person name="Lipzen A."/>
            <person name="Ohm R."/>
            <person name="Nagy I."/>
            <person name="Pangilinan J."/>
            <person name="Yan J."/>
            <person name="Xiong Y."/>
            <person name="Grigoriev I.V."/>
            <person name="Hibbett D.S."/>
            <person name="Nagy L.G."/>
        </authorList>
    </citation>
    <scope>NUCLEOTIDE SEQUENCE [LARGE SCALE GENOMIC DNA]</scope>
    <source>
        <strain evidence="2 3">SZMC22713</strain>
    </source>
</reference>
<organism evidence="2 3">
    <name type="scientific">Rickenella mellea</name>
    <dbReference type="NCBI Taxonomy" id="50990"/>
    <lineage>
        <taxon>Eukaryota</taxon>
        <taxon>Fungi</taxon>
        <taxon>Dikarya</taxon>
        <taxon>Basidiomycota</taxon>
        <taxon>Agaricomycotina</taxon>
        <taxon>Agaricomycetes</taxon>
        <taxon>Hymenochaetales</taxon>
        <taxon>Rickenellaceae</taxon>
        <taxon>Rickenella</taxon>
    </lineage>
</organism>
<sequence length="790" mass="88373">MPVPVPIVSHTPAHPVIKPTTVTRDRPLSIQPHSPRRSIAFQSVLHNLPRHPEGPPAGFGTREEWLESLPSWRRNKSRQRSQEKVDNTQPAAPVNFQHDPTERSAAAGRLPEAYPLSIGDSETMRTSFIEQRPPTLVKNRFPDRPGYVADLEMVQPCDHPPRLIASNPFPQNSDTHGHPLGCYPTDPFSAMLEDLDDSRTYHDKKGAFSPVREDEYASPQNMFHASSIPTQVMDSSPAVQIHQNTTPFADYVDKAIATHPVQVSVQNGSKSNDGVPRDPQQAASDPVMNPAAIRAYRKMADPMADWLAEYIWKVCTVGLGLPARFIGESYGNRYSSHPPSSLSRLIQTLLYATLLQPSGIVLALWYIARLPVCFDWRNESPLHGAEQSFRKELFGEGPQGQQLLGDGHDAPEHSAPFRLVLLGFMLANKWLDDHTFSNKTWHTISEVPIRSINSLEFWALTILDHDLSVPPRAWDQWLSHLRSYHDSMSRYPLPIGRPSPADSKYLVRKMMEELIDLPVISGGFLVGSGSPSSRCHYEPVFVGLAGRVREKAVELQCPENDPLEIDLDEDGPLREEYLPRRRQSAISDACYLSQYDNIVDESPTEAGIAHQKRRDSTQTSLPPPAKWSPQADPRIERERDRSKSKYVAVQPFTMANDATLLSSFGSSQRALHQYAGLPVPISHANGPPGRDLLLLPPLNRDTRVSVIRQVPILPPVCCAQCPPQCPAIPQFLALPSSRFPHNVAHRRSQSQSCSDFDEIAYSECDPDYGQFHQRDVHPSAIEDILSSFPF</sequence>
<dbReference type="GO" id="GO:0000307">
    <property type="term" value="C:cyclin-dependent protein kinase holoenzyme complex"/>
    <property type="evidence" value="ECO:0007669"/>
    <property type="project" value="TreeGrafter"/>
</dbReference>
<accession>A0A4R5XEJ3</accession>
<dbReference type="InterPro" id="IPR013922">
    <property type="entry name" value="Cyclin_PHO80-like"/>
</dbReference>
<gene>
    <name evidence="2" type="ORF">BD410DRAFT_22397</name>
</gene>
<dbReference type="PANTHER" id="PTHR15615">
    <property type="match status" value="1"/>
</dbReference>
<evidence type="ECO:0000313" key="3">
    <source>
        <dbReference type="Proteomes" id="UP000294933"/>
    </source>
</evidence>
<feature type="region of interest" description="Disordered" evidence="1">
    <location>
        <begin position="72"/>
        <end position="106"/>
    </location>
</feature>
<dbReference type="CDD" id="cd20557">
    <property type="entry name" value="CYCLIN_ScPCL1-like"/>
    <property type="match status" value="1"/>
</dbReference>
<dbReference type="GO" id="GO:0016538">
    <property type="term" value="F:cyclin-dependent protein serine/threonine kinase regulator activity"/>
    <property type="evidence" value="ECO:0007669"/>
    <property type="project" value="TreeGrafter"/>
</dbReference>
<feature type="compositionally biased region" description="Basic and acidic residues" evidence="1">
    <location>
        <begin position="633"/>
        <end position="643"/>
    </location>
</feature>
<feature type="region of interest" description="Disordered" evidence="1">
    <location>
        <begin position="265"/>
        <end position="286"/>
    </location>
</feature>
<dbReference type="STRING" id="50990.A0A4R5XEJ3"/>
<keyword evidence="3" id="KW-1185">Reference proteome</keyword>
<dbReference type="AlphaFoldDB" id="A0A4R5XEJ3"/>
<dbReference type="VEuPathDB" id="FungiDB:BD410DRAFT_22397"/>
<dbReference type="PANTHER" id="PTHR15615:SF108">
    <property type="entry name" value="PROTEIN CNPPD1"/>
    <property type="match status" value="1"/>
</dbReference>
<dbReference type="OrthoDB" id="286814at2759"/>